<keyword evidence="5 9" id="KW-1133">Transmembrane helix</keyword>
<proteinExistence type="inferred from homology"/>
<comment type="caution">
    <text evidence="13">The sequence shown here is derived from an EMBL/GenBank/DDBJ whole genome shotgun (WGS) entry which is preliminary data.</text>
</comment>
<feature type="domain" description="CSC1/OSCA1-like 7TM region" evidence="10">
    <location>
        <begin position="607"/>
        <end position="886"/>
    </location>
</feature>
<reference evidence="13" key="1">
    <citation type="journal article" date="2019" name="Plant J.">
        <title>Chlorella vulgaris genome assembly and annotation reveals the molecular basis for metabolic acclimation to high light conditions.</title>
        <authorList>
            <person name="Cecchin M."/>
            <person name="Marcolungo L."/>
            <person name="Rossato M."/>
            <person name="Girolomoni L."/>
            <person name="Cosentino E."/>
            <person name="Cuine S."/>
            <person name="Li-Beisson Y."/>
            <person name="Delledonne M."/>
            <person name="Ballottari M."/>
        </authorList>
    </citation>
    <scope>NUCLEOTIDE SEQUENCE</scope>
    <source>
        <strain evidence="13">211/11P</strain>
    </source>
</reference>
<feature type="transmembrane region" description="Helical" evidence="9">
    <location>
        <begin position="602"/>
        <end position="624"/>
    </location>
</feature>
<name>A0A9D4YTR7_CHLVU</name>
<dbReference type="Proteomes" id="UP001055712">
    <property type="component" value="Unassembled WGS sequence"/>
</dbReference>
<dbReference type="InterPro" id="IPR003864">
    <property type="entry name" value="CSC1/OSCA1-like_7TM"/>
</dbReference>
<evidence type="ECO:0000256" key="2">
    <source>
        <dbReference type="ARBA" id="ARBA00007779"/>
    </source>
</evidence>
<accession>A0A9D4YTR7</accession>
<dbReference type="Pfam" id="PF13967">
    <property type="entry name" value="RSN1_TM"/>
    <property type="match status" value="1"/>
</dbReference>
<dbReference type="OrthoDB" id="1689567at2759"/>
<evidence type="ECO:0000256" key="7">
    <source>
        <dbReference type="SAM" id="Coils"/>
    </source>
</evidence>
<evidence type="ECO:0000313" key="14">
    <source>
        <dbReference type="Proteomes" id="UP001055712"/>
    </source>
</evidence>
<feature type="transmembrane region" description="Helical" evidence="9">
    <location>
        <begin position="159"/>
        <end position="178"/>
    </location>
</feature>
<dbReference type="AlphaFoldDB" id="A0A9D4YTR7"/>
<feature type="transmembrane region" description="Helical" evidence="9">
    <location>
        <begin position="21"/>
        <end position="42"/>
    </location>
</feature>
<keyword evidence="3" id="KW-0813">Transport</keyword>
<dbReference type="Pfam" id="PF02714">
    <property type="entry name" value="RSN1_7TM"/>
    <property type="match status" value="1"/>
</dbReference>
<evidence type="ECO:0000256" key="1">
    <source>
        <dbReference type="ARBA" id="ARBA00004141"/>
    </source>
</evidence>
<dbReference type="InterPro" id="IPR032880">
    <property type="entry name" value="CSC1/OSCA1-like_N"/>
</dbReference>
<dbReference type="GO" id="GO:0005886">
    <property type="term" value="C:plasma membrane"/>
    <property type="evidence" value="ECO:0007669"/>
    <property type="project" value="TreeGrafter"/>
</dbReference>
<reference evidence="13" key="2">
    <citation type="submission" date="2020-11" db="EMBL/GenBank/DDBJ databases">
        <authorList>
            <person name="Cecchin M."/>
            <person name="Marcolungo L."/>
            <person name="Rossato M."/>
            <person name="Girolomoni L."/>
            <person name="Cosentino E."/>
            <person name="Cuine S."/>
            <person name="Li-Beisson Y."/>
            <person name="Delledonne M."/>
            <person name="Ballottari M."/>
        </authorList>
    </citation>
    <scope>NUCLEOTIDE SEQUENCE</scope>
    <source>
        <strain evidence="13">211/11P</strain>
        <tissue evidence="13">Whole cell</tissue>
    </source>
</reference>
<feature type="region of interest" description="Disordered" evidence="8">
    <location>
        <begin position="392"/>
        <end position="432"/>
    </location>
</feature>
<dbReference type="PANTHER" id="PTHR13018">
    <property type="entry name" value="PROBABLE MEMBRANE PROTEIN DUF221-RELATED"/>
    <property type="match status" value="1"/>
</dbReference>
<evidence type="ECO:0000256" key="5">
    <source>
        <dbReference type="ARBA" id="ARBA00022989"/>
    </source>
</evidence>
<evidence type="ECO:0000313" key="13">
    <source>
        <dbReference type="EMBL" id="KAI3425260.1"/>
    </source>
</evidence>
<sequence>MSDAAAAPAQYEGEVVTSSEIITSIYMSAIFGAVFLGLWAFFRGPLRHIYLKRTQLSDLHARPPPLCMVGLWSCATSFLAPVFFLDDGEFVATAGLDALILVRFLVLGCHIFLPLTIVCCAVLLPLCMTGTYSSTGDVANMADILRYTIGNIEPGSSKLWAPFTLSYFVLAYTGYCLVQHYKSFAMLRLLYLRHNPLATAGGPPRMQVVGLEKRGWAAARSTLLQLCSPYYMLRCDSLRVKRYLEECAAAEASQAQEAAPASTTVTDGNGVAAVALTLKALGAGEQGGSECGEFAKAAVLPWWLSPEQIPDAYSVERGSTGAVHGKTSPLNRKRVLTVSAAGQPVWVSAEQYSVLFTVGGPPPSSELWRLLRPPTAATPDLVLVDSGKVTELGDMSPTAKDGQHGLEAGGGSSRSSSRMELEQALGESGGQEAGKGAEFVAAKLTEALQGLFPKSFTHLVRVYNHHAVDKLLVQHEAASTQRDRFVTDVAEARRKAAAAETNGKAKAAKGAGAKLAKAEAELAKWEAKTTELEAEIEAARSAAFEQPLGTAFIALFSDQTTAALAANVQASFVPAINFAVRPCPGPDDINWSALWASHGSRLLRALAVLPFLIFMMVFPIGVLVGALSTLDTAVCGGTPETNSLYWPWYCEQTSAGAKFLKQILQGILPSIISMTWDTYVLPMAFFFSAQSERRHLALSDLDHRITILFFSFNLANTFTGSILGGAVFGSIGNMVNQPGAWLALLGASLPSASAYFLNYIVIHALCTNFFRFVWPHEGTVLFVIFRALGMCRPKCARDEAMIRTPPSYRGARHYGSFLLIQAMALGYAVIAPLVLPAAVIFFFTAWMTWKYCALYFYERSYESGGRLFETLFKLMVGTMIVFTVFTGLCLASKKAYTAALVLIFTQLPMISMFSKRVSNTIGHYAKLLPLQATLTAPRAVLDPITFLPPPMRAQAAGWYPEWGKVWEKYGIARSSI</sequence>
<evidence type="ECO:0000256" key="3">
    <source>
        <dbReference type="ARBA" id="ARBA00022448"/>
    </source>
</evidence>
<evidence type="ECO:0000256" key="4">
    <source>
        <dbReference type="ARBA" id="ARBA00022692"/>
    </source>
</evidence>
<evidence type="ECO:0008006" key="15">
    <source>
        <dbReference type="Google" id="ProtNLM"/>
    </source>
</evidence>
<gene>
    <name evidence="13" type="ORF">D9Q98_009028</name>
</gene>
<keyword evidence="4 9" id="KW-0812">Transmembrane</keyword>
<keyword evidence="7" id="KW-0175">Coiled coil</keyword>
<comment type="subcellular location">
    <subcellularLocation>
        <location evidence="1">Membrane</location>
        <topology evidence="1">Multi-pass membrane protein</topology>
    </subcellularLocation>
</comment>
<feature type="transmembrane region" description="Helical" evidence="9">
    <location>
        <begin position="740"/>
        <end position="762"/>
    </location>
</feature>
<feature type="coiled-coil region" evidence="7">
    <location>
        <begin position="508"/>
        <end position="542"/>
    </location>
</feature>
<comment type="similarity">
    <text evidence="2">Belongs to the CSC1 (TC 1.A.17) family.</text>
</comment>
<protein>
    <recommendedName>
        <fullName evidence="15">ERD4-related membrane protein</fullName>
    </recommendedName>
</protein>
<dbReference type="InterPro" id="IPR027815">
    <property type="entry name" value="CSC1/OSCA1-like_cyt"/>
</dbReference>
<dbReference type="EMBL" id="SIDB01000012">
    <property type="protein sequence ID" value="KAI3425260.1"/>
    <property type="molecule type" value="Genomic_DNA"/>
</dbReference>
<evidence type="ECO:0000256" key="9">
    <source>
        <dbReference type="SAM" id="Phobius"/>
    </source>
</evidence>
<keyword evidence="6 9" id="KW-0472">Membrane</keyword>
<feature type="transmembrane region" description="Helical" evidence="9">
    <location>
        <begin position="111"/>
        <end position="132"/>
    </location>
</feature>
<organism evidence="13 14">
    <name type="scientific">Chlorella vulgaris</name>
    <name type="common">Green alga</name>
    <dbReference type="NCBI Taxonomy" id="3077"/>
    <lineage>
        <taxon>Eukaryota</taxon>
        <taxon>Viridiplantae</taxon>
        <taxon>Chlorophyta</taxon>
        <taxon>core chlorophytes</taxon>
        <taxon>Trebouxiophyceae</taxon>
        <taxon>Chlorellales</taxon>
        <taxon>Chlorellaceae</taxon>
        <taxon>Chlorella clade</taxon>
        <taxon>Chlorella</taxon>
    </lineage>
</organism>
<evidence type="ECO:0000256" key="8">
    <source>
        <dbReference type="SAM" id="MobiDB-lite"/>
    </source>
</evidence>
<feature type="transmembrane region" description="Helical" evidence="9">
    <location>
        <begin position="63"/>
        <end position="84"/>
    </location>
</feature>
<evidence type="ECO:0000259" key="12">
    <source>
        <dbReference type="Pfam" id="PF14703"/>
    </source>
</evidence>
<evidence type="ECO:0000259" key="10">
    <source>
        <dbReference type="Pfam" id="PF02714"/>
    </source>
</evidence>
<keyword evidence="14" id="KW-1185">Reference proteome</keyword>
<feature type="transmembrane region" description="Helical" evidence="9">
    <location>
        <begin position="707"/>
        <end position="728"/>
    </location>
</feature>
<feature type="transmembrane region" description="Helical" evidence="9">
    <location>
        <begin position="867"/>
        <end position="888"/>
    </location>
</feature>
<feature type="domain" description="CSC1/OSCA1-like N-terminal transmembrane" evidence="11">
    <location>
        <begin position="21"/>
        <end position="179"/>
    </location>
</feature>
<feature type="domain" description="CSC1/OSCA1-like cytosolic" evidence="12">
    <location>
        <begin position="443"/>
        <end position="592"/>
    </location>
</feature>
<evidence type="ECO:0000259" key="11">
    <source>
        <dbReference type="Pfam" id="PF13967"/>
    </source>
</evidence>
<dbReference type="Pfam" id="PF14703">
    <property type="entry name" value="PHM7_cyt"/>
    <property type="match status" value="1"/>
</dbReference>
<evidence type="ECO:0000256" key="6">
    <source>
        <dbReference type="ARBA" id="ARBA00023136"/>
    </source>
</evidence>
<dbReference type="PANTHER" id="PTHR13018:SF5">
    <property type="entry name" value="RE44586P"/>
    <property type="match status" value="1"/>
</dbReference>
<dbReference type="GO" id="GO:0005227">
    <property type="term" value="F:calcium-activated cation channel activity"/>
    <property type="evidence" value="ECO:0007669"/>
    <property type="project" value="InterPro"/>
</dbReference>
<feature type="transmembrane region" description="Helical" evidence="9">
    <location>
        <begin position="817"/>
        <end position="847"/>
    </location>
</feature>
<dbReference type="InterPro" id="IPR045122">
    <property type="entry name" value="Csc1-like"/>
</dbReference>